<comment type="caution">
    <text evidence="7">The sequence shown here is derived from an EMBL/GenBank/DDBJ whole genome shotgun (WGS) entry which is preliminary data.</text>
</comment>
<evidence type="ECO:0000256" key="2">
    <source>
        <dbReference type="ARBA" id="ARBA00022801"/>
    </source>
</evidence>
<dbReference type="EMBL" id="BAAAXZ010000101">
    <property type="protein sequence ID" value="GAA2929234.1"/>
    <property type="molecule type" value="Genomic_DNA"/>
</dbReference>
<evidence type="ECO:0000313" key="8">
    <source>
        <dbReference type="Proteomes" id="UP001501102"/>
    </source>
</evidence>
<accession>A0ABN3WYR7</accession>
<evidence type="ECO:0000256" key="3">
    <source>
        <dbReference type="ARBA" id="ARBA00022806"/>
    </source>
</evidence>
<protein>
    <recommendedName>
        <fullName evidence="6">UvrD-like helicase C-terminal domain-containing protein</fullName>
    </recommendedName>
</protein>
<sequence length="111" mass="12158">MLPITYAKTDEQIEEERRLLYVGVTRARRHLTLSWALSRAPGGRPSRRPSRFLSGLRPAPRPPARARRTPRVRWATSRTDRARPAPASAPATARPPGRGADRCAAASAGAP</sequence>
<name>A0ABN3WYR7_STRTU</name>
<evidence type="ECO:0000256" key="5">
    <source>
        <dbReference type="SAM" id="MobiDB-lite"/>
    </source>
</evidence>
<keyword evidence="2" id="KW-0378">Hydrolase</keyword>
<dbReference type="Pfam" id="PF13361">
    <property type="entry name" value="UvrD_C"/>
    <property type="match status" value="1"/>
</dbReference>
<keyword evidence="3" id="KW-0347">Helicase</keyword>
<keyword evidence="4" id="KW-0067">ATP-binding</keyword>
<feature type="region of interest" description="Disordered" evidence="5">
    <location>
        <begin position="37"/>
        <end position="111"/>
    </location>
</feature>
<gene>
    <name evidence="7" type="ORF">GCM10020221_26300</name>
</gene>
<dbReference type="Proteomes" id="UP001501102">
    <property type="component" value="Unassembled WGS sequence"/>
</dbReference>
<dbReference type="Gene3D" id="3.40.50.300">
    <property type="entry name" value="P-loop containing nucleotide triphosphate hydrolases"/>
    <property type="match status" value="1"/>
</dbReference>
<feature type="compositionally biased region" description="Low complexity" evidence="5">
    <location>
        <begin position="84"/>
        <end position="111"/>
    </location>
</feature>
<proteinExistence type="predicted"/>
<evidence type="ECO:0000259" key="6">
    <source>
        <dbReference type="Pfam" id="PF13361"/>
    </source>
</evidence>
<keyword evidence="1" id="KW-0547">Nucleotide-binding</keyword>
<dbReference type="SUPFAM" id="SSF52540">
    <property type="entry name" value="P-loop containing nucleoside triphosphate hydrolases"/>
    <property type="match status" value="1"/>
</dbReference>
<evidence type="ECO:0000256" key="4">
    <source>
        <dbReference type="ARBA" id="ARBA00022840"/>
    </source>
</evidence>
<feature type="domain" description="UvrD-like helicase C-terminal" evidence="6">
    <location>
        <begin position="2"/>
        <end position="36"/>
    </location>
</feature>
<dbReference type="RefSeq" id="WP_344963242.1">
    <property type="nucleotide sequence ID" value="NZ_BAAAXZ010000101.1"/>
</dbReference>
<dbReference type="InterPro" id="IPR014017">
    <property type="entry name" value="DNA_helicase_UvrD-like_C"/>
</dbReference>
<dbReference type="InterPro" id="IPR027417">
    <property type="entry name" value="P-loop_NTPase"/>
</dbReference>
<organism evidence="7 8">
    <name type="scientific">Streptomyces thioluteus</name>
    <dbReference type="NCBI Taxonomy" id="66431"/>
    <lineage>
        <taxon>Bacteria</taxon>
        <taxon>Bacillati</taxon>
        <taxon>Actinomycetota</taxon>
        <taxon>Actinomycetes</taxon>
        <taxon>Kitasatosporales</taxon>
        <taxon>Streptomycetaceae</taxon>
        <taxon>Streptomyces</taxon>
    </lineage>
</organism>
<evidence type="ECO:0000313" key="7">
    <source>
        <dbReference type="EMBL" id="GAA2929234.1"/>
    </source>
</evidence>
<reference evidence="7 8" key="1">
    <citation type="journal article" date="2019" name="Int. J. Syst. Evol. Microbiol.">
        <title>The Global Catalogue of Microorganisms (GCM) 10K type strain sequencing project: providing services to taxonomists for standard genome sequencing and annotation.</title>
        <authorList>
            <consortium name="The Broad Institute Genomics Platform"/>
            <consortium name="The Broad Institute Genome Sequencing Center for Infectious Disease"/>
            <person name="Wu L."/>
            <person name="Ma J."/>
        </authorList>
    </citation>
    <scope>NUCLEOTIDE SEQUENCE [LARGE SCALE GENOMIC DNA]</scope>
    <source>
        <strain evidence="7 8">JCM 4087</strain>
    </source>
</reference>
<keyword evidence="8" id="KW-1185">Reference proteome</keyword>
<evidence type="ECO:0000256" key="1">
    <source>
        <dbReference type="ARBA" id="ARBA00022741"/>
    </source>
</evidence>